<comment type="caution">
    <text evidence="1">The sequence shown here is derived from an EMBL/GenBank/DDBJ whole genome shotgun (WGS) entry which is preliminary data.</text>
</comment>
<dbReference type="InterPro" id="IPR025345">
    <property type="entry name" value="DUF4249"/>
</dbReference>
<dbReference type="Proteomes" id="UP001203607">
    <property type="component" value="Unassembled WGS sequence"/>
</dbReference>
<organism evidence="1 2">
    <name type="scientific">Flagellimonas spongiicola</name>
    <dbReference type="NCBI Taxonomy" id="2942208"/>
    <lineage>
        <taxon>Bacteria</taxon>
        <taxon>Pseudomonadati</taxon>
        <taxon>Bacteroidota</taxon>
        <taxon>Flavobacteriia</taxon>
        <taxon>Flavobacteriales</taxon>
        <taxon>Flavobacteriaceae</taxon>
        <taxon>Flagellimonas</taxon>
    </lineage>
</organism>
<protein>
    <submittedName>
        <fullName evidence="1">DUF4249 domain-containing protein</fullName>
    </submittedName>
</protein>
<reference evidence="1 2" key="1">
    <citation type="submission" date="2022-05" db="EMBL/GenBank/DDBJ databases">
        <authorList>
            <person name="Park J.-S."/>
        </authorList>
    </citation>
    <scope>NUCLEOTIDE SEQUENCE [LARGE SCALE GENOMIC DNA]</scope>
    <source>
        <strain evidence="1 2">2012CJ35-5</strain>
    </source>
</reference>
<evidence type="ECO:0000313" key="1">
    <source>
        <dbReference type="EMBL" id="MCL6273206.1"/>
    </source>
</evidence>
<dbReference type="Pfam" id="PF14054">
    <property type="entry name" value="DUF4249"/>
    <property type="match status" value="1"/>
</dbReference>
<sequence>MINYETTYKTFGVILMMVPFYGCIEEFQTEFVEFESALVVDATITNQMETQKVLISRTFRFNENSEPGEKAAQVWVIAADGTRYAFNEGAAGEYNSEIQFAAEPEMDYHVSITTKDGRAYRSSPDRFTTSTKIDSLYAERIITDLGEEGMAIMIDASDGTEDASFYRYEYEESYKIVAPEFSSRDLDFVPGEGFVISPRPLDEKVCFTTDLSNRLILANTRDLDEDRLSRFTVRFINRDNYIITHRYSILVRQLTQSEQAHNFYETLSNFSSSESVFSETQPGFLEGNVFSEDDSAEKVLGYFDVAAVDEKRIFFNYEDFFPGEDLPPYVDPCVYGAPPIDKLPNMLALNVIKFINENTPGSGATGSGPYVTVPTVCGDCTVLGKPEAPEFWIE</sequence>
<accession>A0ABT0PQF8</accession>
<gene>
    <name evidence="1" type="ORF">M3P19_04255</name>
</gene>
<dbReference type="EMBL" id="JAMFMA010000001">
    <property type="protein sequence ID" value="MCL6273206.1"/>
    <property type="molecule type" value="Genomic_DNA"/>
</dbReference>
<dbReference type="RefSeq" id="WP_249656387.1">
    <property type="nucleotide sequence ID" value="NZ_JAMFMA010000001.1"/>
</dbReference>
<proteinExistence type="predicted"/>
<keyword evidence="2" id="KW-1185">Reference proteome</keyword>
<evidence type="ECO:0000313" key="2">
    <source>
        <dbReference type="Proteomes" id="UP001203607"/>
    </source>
</evidence>
<name>A0ABT0PQF8_9FLAO</name>